<sequence>MYNTAEQGLRTEQINSRPQLALFVLLTQEHRAFFELSLVLGLAGINSESKNILCFRSTVTKLW</sequence>
<dbReference type="HOGENOM" id="CLU_2885066_0_0_1"/>
<evidence type="ECO:0000313" key="2">
    <source>
        <dbReference type="Proteomes" id="UP000008144"/>
    </source>
</evidence>
<dbReference type="Ensembl" id="ENSCINT00000032975.1">
    <property type="protein sequence ID" value="ENSCINP00000030736.1"/>
    <property type="gene ID" value="ENSCING00000022018.1"/>
</dbReference>
<dbReference type="InParanoid" id="H2XM54"/>
<reference evidence="1" key="2">
    <citation type="journal article" date="2008" name="Genome Biol.">
        <title>Improved genome assembly and evidence-based global gene model set for the chordate Ciona intestinalis: new insight into intron and operon populations.</title>
        <authorList>
            <person name="Satou Y."/>
            <person name="Mineta K."/>
            <person name="Ogasawara M."/>
            <person name="Sasakura Y."/>
            <person name="Shoguchi E."/>
            <person name="Ueno K."/>
            <person name="Yamada L."/>
            <person name="Matsumoto J."/>
            <person name="Wasserscheid J."/>
            <person name="Dewar K."/>
            <person name="Wiley G.B."/>
            <person name="Macmil S.L."/>
            <person name="Roe B.A."/>
            <person name="Zeller R.W."/>
            <person name="Hastings K.E."/>
            <person name="Lemaire P."/>
            <person name="Lindquist E."/>
            <person name="Endo T."/>
            <person name="Hotta K."/>
            <person name="Inaba K."/>
        </authorList>
    </citation>
    <scope>NUCLEOTIDE SEQUENCE [LARGE SCALE GENOMIC DNA]</scope>
    <source>
        <strain evidence="1">wild type</strain>
    </source>
</reference>
<dbReference type="Proteomes" id="UP000008144">
    <property type="component" value="Chromosome 3"/>
</dbReference>
<evidence type="ECO:0000313" key="1">
    <source>
        <dbReference type="Ensembl" id="ENSCINP00000030736.1"/>
    </source>
</evidence>
<reference evidence="2" key="1">
    <citation type="journal article" date="2002" name="Science">
        <title>The draft genome of Ciona intestinalis: insights into chordate and vertebrate origins.</title>
        <authorList>
            <person name="Dehal P."/>
            <person name="Satou Y."/>
            <person name="Campbell R.K."/>
            <person name="Chapman J."/>
            <person name="Degnan B."/>
            <person name="De Tomaso A."/>
            <person name="Davidson B."/>
            <person name="Di Gregorio A."/>
            <person name="Gelpke M."/>
            <person name="Goodstein D.M."/>
            <person name="Harafuji N."/>
            <person name="Hastings K.E."/>
            <person name="Ho I."/>
            <person name="Hotta K."/>
            <person name="Huang W."/>
            <person name="Kawashima T."/>
            <person name="Lemaire P."/>
            <person name="Martinez D."/>
            <person name="Meinertzhagen I.A."/>
            <person name="Necula S."/>
            <person name="Nonaka M."/>
            <person name="Putnam N."/>
            <person name="Rash S."/>
            <person name="Saiga H."/>
            <person name="Satake M."/>
            <person name="Terry A."/>
            <person name="Yamada L."/>
            <person name="Wang H.G."/>
            <person name="Awazu S."/>
            <person name="Azumi K."/>
            <person name="Boore J."/>
            <person name="Branno M."/>
            <person name="Chin-Bow S."/>
            <person name="DeSantis R."/>
            <person name="Doyle S."/>
            <person name="Francino P."/>
            <person name="Keys D.N."/>
            <person name="Haga S."/>
            <person name="Hayashi H."/>
            <person name="Hino K."/>
            <person name="Imai K.S."/>
            <person name="Inaba K."/>
            <person name="Kano S."/>
            <person name="Kobayashi K."/>
            <person name="Kobayashi M."/>
            <person name="Lee B.I."/>
            <person name="Makabe K.W."/>
            <person name="Manohar C."/>
            <person name="Matassi G."/>
            <person name="Medina M."/>
            <person name="Mochizuki Y."/>
            <person name="Mount S."/>
            <person name="Morishita T."/>
            <person name="Miura S."/>
            <person name="Nakayama A."/>
            <person name="Nishizaka S."/>
            <person name="Nomoto H."/>
            <person name="Ohta F."/>
            <person name="Oishi K."/>
            <person name="Rigoutsos I."/>
            <person name="Sano M."/>
            <person name="Sasaki A."/>
            <person name="Sasakura Y."/>
            <person name="Shoguchi E."/>
            <person name="Shin-i T."/>
            <person name="Spagnuolo A."/>
            <person name="Stainier D."/>
            <person name="Suzuki M.M."/>
            <person name="Tassy O."/>
            <person name="Takatori N."/>
            <person name="Tokuoka M."/>
            <person name="Yagi K."/>
            <person name="Yoshizaki F."/>
            <person name="Wada S."/>
            <person name="Zhang C."/>
            <person name="Hyatt P.D."/>
            <person name="Larimer F."/>
            <person name="Detter C."/>
            <person name="Doggett N."/>
            <person name="Glavina T."/>
            <person name="Hawkins T."/>
            <person name="Richardson P."/>
            <person name="Lucas S."/>
            <person name="Kohara Y."/>
            <person name="Levine M."/>
            <person name="Satoh N."/>
            <person name="Rokhsar D.S."/>
        </authorList>
    </citation>
    <scope>NUCLEOTIDE SEQUENCE [LARGE SCALE GENOMIC DNA]</scope>
</reference>
<reference evidence="1" key="4">
    <citation type="submission" date="2025-09" db="UniProtKB">
        <authorList>
            <consortium name="Ensembl"/>
        </authorList>
    </citation>
    <scope>IDENTIFICATION</scope>
</reference>
<dbReference type="EMBL" id="EAAA01001711">
    <property type="status" value="NOT_ANNOTATED_CDS"/>
    <property type="molecule type" value="Genomic_DNA"/>
</dbReference>
<reference evidence="1" key="3">
    <citation type="submission" date="2025-08" db="UniProtKB">
        <authorList>
            <consortium name="Ensembl"/>
        </authorList>
    </citation>
    <scope>IDENTIFICATION</scope>
</reference>
<proteinExistence type="predicted"/>
<name>H2XM54_CIOIN</name>
<dbReference type="AlphaFoldDB" id="H2XM54"/>
<organism evidence="1 2">
    <name type="scientific">Ciona intestinalis</name>
    <name type="common">Transparent sea squirt</name>
    <name type="synonym">Ascidia intestinalis</name>
    <dbReference type="NCBI Taxonomy" id="7719"/>
    <lineage>
        <taxon>Eukaryota</taxon>
        <taxon>Metazoa</taxon>
        <taxon>Chordata</taxon>
        <taxon>Tunicata</taxon>
        <taxon>Ascidiacea</taxon>
        <taxon>Phlebobranchia</taxon>
        <taxon>Cionidae</taxon>
        <taxon>Ciona</taxon>
    </lineage>
</organism>
<accession>H2XM54</accession>
<protein>
    <submittedName>
        <fullName evidence="1">Uncharacterized protein</fullName>
    </submittedName>
</protein>
<keyword evidence="2" id="KW-1185">Reference proteome</keyword>